<gene>
    <name evidence="1" type="ORF">NKI81_04265</name>
</gene>
<accession>A0ACC6STZ1</accession>
<evidence type="ECO:0000313" key="1">
    <source>
        <dbReference type="EMBL" id="MER9283177.1"/>
    </source>
</evidence>
<name>A0ACC6STZ1_9HYPH</name>
<proteinExistence type="predicted"/>
<comment type="caution">
    <text evidence="1">The sequence shown here is derived from an EMBL/GenBank/DDBJ whole genome shotgun (WGS) entry which is preliminary data.</text>
</comment>
<dbReference type="EMBL" id="JAMYRI010000002">
    <property type="protein sequence ID" value="MER9283177.1"/>
    <property type="molecule type" value="Genomic_DNA"/>
</dbReference>
<dbReference type="Proteomes" id="UP001480082">
    <property type="component" value="Unassembled WGS sequence"/>
</dbReference>
<reference evidence="1 2" key="1">
    <citation type="journal article" date="2024" name="Proc. Natl. Acad. Sci. U.S.A.">
        <title>The evolutionary genomics of adaptation to stress in wild rhizobium bacteria.</title>
        <authorList>
            <person name="Kehlet-Delgado H."/>
            <person name="Montoya A.P."/>
            <person name="Jensen K.T."/>
            <person name="Wendlandt C.E."/>
            <person name="Dexheimer C."/>
            <person name="Roberts M."/>
            <person name="Torres Martinez L."/>
            <person name="Friesen M.L."/>
            <person name="Griffitts J.S."/>
            <person name="Porter S.S."/>
        </authorList>
    </citation>
    <scope>NUCLEOTIDE SEQUENCE [LARGE SCALE GENOMIC DNA]</scope>
    <source>
        <strain evidence="1 2">M0468</strain>
    </source>
</reference>
<sequence length="114" mass="12747">MTKAPAKPQKSAIPAAPAWMNPAQKRAFSDLLQLEIGWKGVVLDSEKELFADFVCLRFRLDGLRKLMRAAFRKKDAVQALTLNSQINATIAAAQKLADRLRLCDKEKAAMEYGR</sequence>
<evidence type="ECO:0000313" key="2">
    <source>
        <dbReference type="Proteomes" id="UP001480082"/>
    </source>
</evidence>
<protein>
    <submittedName>
        <fullName evidence="1">Uncharacterized protein</fullName>
    </submittedName>
</protein>
<organism evidence="1 2">
    <name type="scientific">Mesorhizobium australicum</name>
    <dbReference type="NCBI Taxonomy" id="536018"/>
    <lineage>
        <taxon>Bacteria</taxon>
        <taxon>Pseudomonadati</taxon>
        <taxon>Pseudomonadota</taxon>
        <taxon>Alphaproteobacteria</taxon>
        <taxon>Hyphomicrobiales</taxon>
        <taxon>Phyllobacteriaceae</taxon>
        <taxon>Mesorhizobium</taxon>
    </lineage>
</organism>
<keyword evidence="2" id="KW-1185">Reference proteome</keyword>